<evidence type="ECO:0000313" key="2">
    <source>
        <dbReference type="Proteomes" id="UP001499986"/>
    </source>
</evidence>
<sequence>MAQCVSYVSREFSGSGGSAASPPPLSESASVISNAVREFDQKISGALNSVNGLRRRDTGRPESVIAMKTMFI</sequence>
<gene>
    <name evidence="1" type="ORF">GCM10010255_05460</name>
</gene>
<reference evidence="1 2" key="1">
    <citation type="journal article" date="2019" name="Int. J. Syst. Evol. Microbiol.">
        <title>The Global Catalogue of Microorganisms (GCM) 10K type strain sequencing project: providing services to taxonomists for standard genome sequencing and annotation.</title>
        <authorList>
            <consortium name="The Broad Institute Genomics Platform"/>
            <consortium name="The Broad Institute Genome Sequencing Center for Infectious Disease"/>
            <person name="Wu L."/>
            <person name="Ma J."/>
        </authorList>
    </citation>
    <scope>NUCLEOTIDE SEQUENCE [LARGE SCALE GENOMIC DNA]</scope>
    <source>
        <strain evidence="1 2">JCM 4358</strain>
    </source>
</reference>
<proteinExistence type="predicted"/>
<accession>A0ABN3HK53</accession>
<keyword evidence="2" id="KW-1185">Reference proteome</keyword>
<organism evidence="1 2">
    <name type="scientific">Streptomyces coeruleofuscus</name>
    <dbReference type="NCBI Taxonomy" id="66879"/>
    <lineage>
        <taxon>Bacteria</taxon>
        <taxon>Bacillati</taxon>
        <taxon>Actinomycetota</taxon>
        <taxon>Actinomycetes</taxon>
        <taxon>Kitasatosporales</taxon>
        <taxon>Streptomycetaceae</taxon>
        <taxon>Streptomyces</taxon>
    </lineage>
</organism>
<protein>
    <submittedName>
        <fullName evidence="1">Uncharacterized protein</fullName>
    </submittedName>
</protein>
<evidence type="ECO:0000313" key="1">
    <source>
        <dbReference type="EMBL" id="GAA2382219.1"/>
    </source>
</evidence>
<dbReference type="EMBL" id="BAAASE010000001">
    <property type="protein sequence ID" value="GAA2382219.1"/>
    <property type="molecule type" value="Genomic_DNA"/>
</dbReference>
<comment type="caution">
    <text evidence="1">The sequence shown here is derived from an EMBL/GenBank/DDBJ whole genome shotgun (WGS) entry which is preliminary data.</text>
</comment>
<name>A0ABN3HK53_9ACTN</name>
<dbReference type="Proteomes" id="UP001499986">
    <property type="component" value="Unassembled WGS sequence"/>
</dbReference>